<evidence type="ECO:0000313" key="2">
    <source>
        <dbReference type="Proteomes" id="UP000218811"/>
    </source>
</evidence>
<evidence type="ECO:0000313" key="1">
    <source>
        <dbReference type="EMBL" id="PCH35603.1"/>
    </source>
</evidence>
<sequence length="120" mass="12023">MIRSQTSVGSCSGLLEDGSLPVSVAPGTRPMCLHPGCRTSSAPSALRGPPFSFGASCLASPLVADTFSRAACTAPPASGSLSRSFNLILDLSSVASTLARFVGLSVATGLSTTSYGLMVP</sequence>
<organism evidence="1 2">
    <name type="scientific">Wolfiporia cocos (strain MD-104)</name>
    <name type="common">Brown rot fungus</name>
    <dbReference type="NCBI Taxonomy" id="742152"/>
    <lineage>
        <taxon>Eukaryota</taxon>
        <taxon>Fungi</taxon>
        <taxon>Dikarya</taxon>
        <taxon>Basidiomycota</taxon>
        <taxon>Agaricomycotina</taxon>
        <taxon>Agaricomycetes</taxon>
        <taxon>Polyporales</taxon>
        <taxon>Phaeolaceae</taxon>
        <taxon>Wolfiporia</taxon>
    </lineage>
</organism>
<gene>
    <name evidence="1" type="ORF">WOLCODRAFT_28009</name>
</gene>
<dbReference type="Proteomes" id="UP000218811">
    <property type="component" value="Unassembled WGS sequence"/>
</dbReference>
<protein>
    <submittedName>
        <fullName evidence="1">Uncharacterized protein</fullName>
    </submittedName>
</protein>
<name>A0A2H3J750_WOLCO</name>
<proteinExistence type="predicted"/>
<dbReference type="AlphaFoldDB" id="A0A2H3J750"/>
<accession>A0A2H3J750</accession>
<keyword evidence="2" id="KW-1185">Reference proteome</keyword>
<dbReference type="EMBL" id="KB467854">
    <property type="protein sequence ID" value="PCH35603.1"/>
    <property type="molecule type" value="Genomic_DNA"/>
</dbReference>
<reference evidence="1 2" key="1">
    <citation type="journal article" date="2012" name="Science">
        <title>The Paleozoic origin of enzymatic lignin decomposition reconstructed from 31 fungal genomes.</title>
        <authorList>
            <person name="Floudas D."/>
            <person name="Binder M."/>
            <person name="Riley R."/>
            <person name="Barry K."/>
            <person name="Blanchette R.A."/>
            <person name="Henrissat B."/>
            <person name="Martinez A.T."/>
            <person name="Otillar R."/>
            <person name="Spatafora J.W."/>
            <person name="Yadav J.S."/>
            <person name="Aerts A."/>
            <person name="Benoit I."/>
            <person name="Boyd A."/>
            <person name="Carlson A."/>
            <person name="Copeland A."/>
            <person name="Coutinho P.M."/>
            <person name="de Vries R.P."/>
            <person name="Ferreira P."/>
            <person name="Findley K."/>
            <person name="Foster B."/>
            <person name="Gaskell J."/>
            <person name="Glotzer D."/>
            <person name="Gorecki P."/>
            <person name="Heitman J."/>
            <person name="Hesse C."/>
            <person name="Hori C."/>
            <person name="Igarashi K."/>
            <person name="Jurgens J.A."/>
            <person name="Kallen N."/>
            <person name="Kersten P."/>
            <person name="Kohler A."/>
            <person name="Kuees U."/>
            <person name="Kumar T.K.A."/>
            <person name="Kuo A."/>
            <person name="LaButti K."/>
            <person name="Larrondo L.F."/>
            <person name="Lindquist E."/>
            <person name="Ling A."/>
            <person name="Lombard V."/>
            <person name="Lucas S."/>
            <person name="Lundell T."/>
            <person name="Martin R."/>
            <person name="McLaughlin D.J."/>
            <person name="Morgenstern I."/>
            <person name="Morin E."/>
            <person name="Murat C."/>
            <person name="Nagy L.G."/>
            <person name="Nolan M."/>
            <person name="Ohm R.A."/>
            <person name="Patyshakuliyeva A."/>
            <person name="Rokas A."/>
            <person name="Ruiz-Duenas F.J."/>
            <person name="Sabat G."/>
            <person name="Salamov A."/>
            <person name="Samejima M."/>
            <person name="Schmutz J."/>
            <person name="Slot J.C."/>
            <person name="St John F."/>
            <person name="Stenlid J."/>
            <person name="Sun H."/>
            <person name="Sun S."/>
            <person name="Syed K."/>
            <person name="Tsang A."/>
            <person name="Wiebenga A."/>
            <person name="Young D."/>
            <person name="Pisabarro A."/>
            <person name="Eastwood D.C."/>
            <person name="Martin F."/>
            <person name="Cullen D."/>
            <person name="Grigoriev I.V."/>
            <person name="Hibbett D.S."/>
        </authorList>
    </citation>
    <scope>NUCLEOTIDE SEQUENCE [LARGE SCALE GENOMIC DNA]</scope>
    <source>
        <strain evidence="1 2">MD-104</strain>
    </source>
</reference>